<organism evidence="4 5">
    <name type="scientific">Magnusiomyces paraingens</name>
    <dbReference type="NCBI Taxonomy" id="2606893"/>
    <lineage>
        <taxon>Eukaryota</taxon>
        <taxon>Fungi</taxon>
        <taxon>Dikarya</taxon>
        <taxon>Ascomycota</taxon>
        <taxon>Saccharomycotina</taxon>
        <taxon>Dipodascomycetes</taxon>
        <taxon>Dipodascales</taxon>
        <taxon>Dipodascaceae</taxon>
        <taxon>Magnusiomyces</taxon>
    </lineage>
</organism>
<sequence length="531" mass="59124">MKPANIQRLSRKSLLALSKPTMARFYSAPKRHSTPPATTSQATSSTQTTANSSRPRGLATISRTNTPASNPQMAFPCLDRMEKRTQSLQSSSYESGPEPSYSNVSTGYQTFHSSEPLFLDNGGILRSFDLAYETWGTLNDTRTNAILIHTGLSASSHAKSHSKNTKPGWWEKFIGPGLSIDTNKYFVICTNVVGGCYGSTGPSSFDPADGERYATRFPIVTINDMVRAQNRLIEVHFGINKLYASVGASMGGMQSLAYTTQFPDAVDRVVSISGCARSHPYSIAMRHTQRQVLMADPNWKRGFYYDSVPPHVGMKLAREIATITYRSGPEWEMRFGRDRADPNKSPALCPDFLIETYLDHQGEKFCLEYDANSLLYVSKAMDLFDMGATNRERALKNKLEAMQRFEEESLATGVTSTDKQIPQCTLPDKPYKEQPRNKVTDLSKSDLVEGLRPLGKHKVFVLGVDSDILFPSWQQQEIAEVLRDASRSLGGDGSNIEYLELGQEISLFGHDTFLLDVEHVGLPMKQFLEEN</sequence>
<dbReference type="GO" id="GO:0009092">
    <property type="term" value="P:homoserine metabolic process"/>
    <property type="evidence" value="ECO:0007669"/>
    <property type="project" value="TreeGrafter"/>
</dbReference>
<gene>
    <name evidence="4" type="ORF">SAPINGB_P002969</name>
</gene>
<dbReference type="GO" id="GO:0004414">
    <property type="term" value="F:homoserine O-acetyltransferase activity"/>
    <property type="evidence" value="ECO:0007669"/>
    <property type="project" value="TreeGrafter"/>
</dbReference>
<dbReference type="Pfam" id="PF00561">
    <property type="entry name" value="Abhydrolase_1"/>
    <property type="match status" value="1"/>
</dbReference>
<dbReference type="InterPro" id="IPR000073">
    <property type="entry name" value="AB_hydrolase_1"/>
</dbReference>
<reference evidence="4 5" key="1">
    <citation type="submission" date="2019-09" db="EMBL/GenBank/DDBJ databases">
        <authorList>
            <person name="Brejova B."/>
        </authorList>
    </citation>
    <scope>NUCLEOTIDE SEQUENCE [LARGE SCALE GENOMIC DNA]</scope>
</reference>
<feature type="region of interest" description="Disordered" evidence="2">
    <location>
        <begin position="21"/>
        <end position="106"/>
    </location>
</feature>
<dbReference type="PANTHER" id="PTHR32268">
    <property type="entry name" value="HOMOSERINE O-ACETYLTRANSFERASE"/>
    <property type="match status" value="1"/>
</dbReference>
<dbReference type="Gene3D" id="3.40.50.1820">
    <property type="entry name" value="alpha/beta hydrolase"/>
    <property type="match status" value="1"/>
</dbReference>
<dbReference type="SUPFAM" id="SSF53474">
    <property type="entry name" value="alpha/beta-Hydrolases"/>
    <property type="match status" value="1"/>
</dbReference>
<feature type="region of interest" description="Disordered" evidence="2">
    <location>
        <begin position="410"/>
        <end position="436"/>
    </location>
</feature>
<evidence type="ECO:0000256" key="2">
    <source>
        <dbReference type="SAM" id="MobiDB-lite"/>
    </source>
</evidence>
<feature type="compositionally biased region" description="Polar residues" evidence="2">
    <location>
        <begin position="412"/>
        <end position="423"/>
    </location>
</feature>
<dbReference type="PIRSF" id="PIRSF000443">
    <property type="entry name" value="Homoser_Ac_trans"/>
    <property type="match status" value="1"/>
</dbReference>
<dbReference type="PANTHER" id="PTHR32268:SF16">
    <property type="entry name" value="SERINE O-SUCCINYLTRANSFERASE"/>
    <property type="match status" value="1"/>
</dbReference>
<dbReference type="RefSeq" id="XP_031853578.1">
    <property type="nucleotide sequence ID" value="XM_031997687.1"/>
</dbReference>
<dbReference type="NCBIfam" id="NF001209">
    <property type="entry name" value="PRK00175.1"/>
    <property type="match status" value="1"/>
</dbReference>
<dbReference type="EMBL" id="CABVLU010000002">
    <property type="protein sequence ID" value="VVT51056.1"/>
    <property type="molecule type" value="Genomic_DNA"/>
</dbReference>
<dbReference type="GO" id="GO:0009086">
    <property type="term" value="P:methionine biosynthetic process"/>
    <property type="evidence" value="ECO:0007669"/>
    <property type="project" value="TreeGrafter"/>
</dbReference>
<dbReference type="InterPro" id="IPR029058">
    <property type="entry name" value="AB_hydrolase_fold"/>
</dbReference>
<accession>A0A5E8BHA2</accession>
<feature type="compositionally biased region" description="Low complexity" evidence="2">
    <location>
        <begin position="34"/>
        <end position="53"/>
    </location>
</feature>
<protein>
    <recommendedName>
        <fullName evidence="3">AB hydrolase-1 domain-containing protein</fullName>
    </recommendedName>
</protein>
<feature type="compositionally biased region" description="Low complexity" evidence="2">
    <location>
        <begin position="90"/>
        <end position="102"/>
    </location>
</feature>
<dbReference type="GO" id="GO:0009001">
    <property type="term" value="F:serine O-acetyltransferase activity"/>
    <property type="evidence" value="ECO:0007669"/>
    <property type="project" value="TreeGrafter"/>
</dbReference>
<evidence type="ECO:0000256" key="1">
    <source>
        <dbReference type="ARBA" id="ARBA00006886"/>
    </source>
</evidence>
<proteinExistence type="inferred from homology"/>
<feature type="compositionally biased region" description="Polar residues" evidence="2">
    <location>
        <begin position="61"/>
        <end position="72"/>
    </location>
</feature>
<dbReference type="NCBIfam" id="TIGR01392">
    <property type="entry name" value="homoserO_Ac_trn"/>
    <property type="match status" value="1"/>
</dbReference>
<dbReference type="GO" id="GO:0006535">
    <property type="term" value="P:cysteine biosynthetic process from serine"/>
    <property type="evidence" value="ECO:0007669"/>
    <property type="project" value="TreeGrafter"/>
</dbReference>
<evidence type="ECO:0000313" key="4">
    <source>
        <dbReference type="EMBL" id="VVT51056.1"/>
    </source>
</evidence>
<keyword evidence="5" id="KW-1185">Reference proteome</keyword>
<dbReference type="GeneID" id="43581787"/>
<dbReference type="HAMAP" id="MF_00296">
    <property type="entry name" value="MetX_acyltransf"/>
    <property type="match status" value="1"/>
</dbReference>
<dbReference type="GO" id="GO:0005739">
    <property type="term" value="C:mitochondrion"/>
    <property type="evidence" value="ECO:0007669"/>
    <property type="project" value="TreeGrafter"/>
</dbReference>
<dbReference type="Proteomes" id="UP000398389">
    <property type="component" value="Unassembled WGS sequence"/>
</dbReference>
<dbReference type="InterPro" id="IPR008220">
    <property type="entry name" value="HAT_MetX-like"/>
</dbReference>
<dbReference type="AlphaFoldDB" id="A0A5E8BHA2"/>
<name>A0A5E8BHA2_9ASCO</name>
<evidence type="ECO:0000313" key="5">
    <source>
        <dbReference type="Proteomes" id="UP000398389"/>
    </source>
</evidence>
<comment type="similarity">
    <text evidence="1">Belongs to the AB hydrolase superfamily. MetX family.</text>
</comment>
<feature type="domain" description="AB hydrolase-1" evidence="3">
    <location>
        <begin position="144"/>
        <end position="378"/>
    </location>
</feature>
<evidence type="ECO:0000259" key="3">
    <source>
        <dbReference type="Pfam" id="PF00561"/>
    </source>
</evidence>
<dbReference type="OrthoDB" id="444135at2759"/>